<organism evidence="1 2">
    <name type="scientific">Aminobacter aganoensis</name>
    <dbReference type="NCBI Taxonomy" id="83264"/>
    <lineage>
        <taxon>Bacteria</taxon>
        <taxon>Pseudomonadati</taxon>
        <taxon>Pseudomonadota</taxon>
        <taxon>Alphaproteobacteria</taxon>
        <taxon>Hyphomicrobiales</taxon>
        <taxon>Phyllobacteriaceae</taxon>
        <taxon>Aminobacter</taxon>
    </lineage>
</organism>
<dbReference type="AlphaFoldDB" id="A0A7X0F5M9"/>
<name>A0A7X0F5M9_9HYPH</name>
<keyword evidence="2" id="KW-1185">Reference proteome</keyword>
<protein>
    <submittedName>
        <fullName evidence="1">Uncharacterized protein</fullName>
    </submittedName>
</protein>
<reference evidence="1 2" key="1">
    <citation type="submission" date="2020-08" db="EMBL/GenBank/DDBJ databases">
        <title>Genomic Encyclopedia of Type Strains, Phase IV (KMG-IV): sequencing the most valuable type-strain genomes for metagenomic binning, comparative biology and taxonomic classification.</title>
        <authorList>
            <person name="Goeker M."/>
        </authorList>
    </citation>
    <scope>NUCLEOTIDE SEQUENCE [LARGE SCALE GENOMIC DNA]</scope>
    <source>
        <strain evidence="1 2">DSM 7051</strain>
    </source>
</reference>
<dbReference type="Proteomes" id="UP000536262">
    <property type="component" value="Unassembled WGS sequence"/>
</dbReference>
<dbReference type="EMBL" id="JACHOU010000002">
    <property type="protein sequence ID" value="MBB6353510.1"/>
    <property type="molecule type" value="Genomic_DNA"/>
</dbReference>
<proteinExistence type="predicted"/>
<comment type="caution">
    <text evidence="1">The sequence shown here is derived from an EMBL/GenBank/DDBJ whole genome shotgun (WGS) entry which is preliminary data.</text>
</comment>
<evidence type="ECO:0000313" key="1">
    <source>
        <dbReference type="EMBL" id="MBB6353510.1"/>
    </source>
</evidence>
<sequence>MTTFAKESDLCQAFIAALPANWTAYPETGGFDILLSRADGFQIGVEAKLKLNAKVILQAAEDCRRSYVAMPGPDCRAVLVPEAHNRELAELCRLLCVTVVVHRPREPGVVRSPIWPDLPTATDQYWNEVWHELAPARRLDLPEWVPDVAAGASAPIALTDWKIRAIKIVVTLEKRGFVTRQDFSHFKISMSRWTQGRWLVQDGRGGWVAGQYLPDFRAQHPVNFPQIEADYDKWRNPAEPVRAPKQEALL</sequence>
<gene>
    <name evidence="1" type="ORF">GGR00_001278</name>
</gene>
<evidence type="ECO:0000313" key="2">
    <source>
        <dbReference type="Proteomes" id="UP000536262"/>
    </source>
</evidence>
<accession>A0A7X0F5M9</accession>
<dbReference type="RefSeq" id="WP_184698600.1">
    <property type="nucleotide sequence ID" value="NZ_BAABEG010000001.1"/>
</dbReference>